<evidence type="ECO:0000313" key="17">
    <source>
        <dbReference type="EMBL" id="CAD7232623.1"/>
    </source>
</evidence>
<evidence type="ECO:0000256" key="5">
    <source>
        <dbReference type="ARBA" id="ARBA00022485"/>
    </source>
</evidence>
<dbReference type="SUPFAM" id="SSF54292">
    <property type="entry name" value="2Fe-2S ferredoxin-like"/>
    <property type="match status" value="1"/>
</dbReference>
<name>A0A7R8WIZ0_9CRUS</name>
<dbReference type="InterPro" id="IPR017896">
    <property type="entry name" value="4Fe4S_Fe-S-bd"/>
</dbReference>
<protein>
    <recommendedName>
        <fullName evidence="15">Complex I-75kD</fullName>
    </recommendedName>
</protein>
<dbReference type="GO" id="GO:0051539">
    <property type="term" value="F:4 iron, 4 sulfur cluster binding"/>
    <property type="evidence" value="ECO:0007669"/>
    <property type="project" value="UniProtKB-KW"/>
</dbReference>
<evidence type="ECO:0000256" key="6">
    <source>
        <dbReference type="ARBA" id="ARBA00022714"/>
    </source>
</evidence>
<dbReference type="InterPro" id="IPR001041">
    <property type="entry name" value="2Fe-2S_ferredoxin-type"/>
</dbReference>
<dbReference type="PANTHER" id="PTHR11615">
    <property type="entry name" value="NITRATE, FORMATE, IRON DEHYDROGENASE"/>
    <property type="match status" value="1"/>
</dbReference>
<dbReference type="InterPro" id="IPR004108">
    <property type="entry name" value="Fe_hydrogenase_lsu_C"/>
</dbReference>
<dbReference type="InterPro" id="IPR003149">
    <property type="entry name" value="Fe_hydrogenase_ssu"/>
</dbReference>
<dbReference type="Gene3D" id="3.40.50.1780">
    <property type="match status" value="1"/>
</dbReference>
<keyword evidence="5" id="KW-0004">4Fe-4S</keyword>
<keyword evidence="11" id="KW-0411">Iron-sulfur</keyword>
<proteinExistence type="inferred from homology"/>
<evidence type="ECO:0000256" key="13">
    <source>
        <dbReference type="ARBA" id="ARBA00023136"/>
    </source>
</evidence>
<evidence type="ECO:0000256" key="12">
    <source>
        <dbReference type="ARBA" id="ARBA00023027"/>
    </source>
</evidence>
<evidence type="ECO:0000256" key="11">
    <source>
        <dbReference type="ARBA" id="ARBA00023014"/>
    </source>
</evidence>
<dbReference type="Gene3D" id="3.10.20.740">
    <property type="match status" value="1"/>
</dbReference>
<comment type="similarity">
    <text evidence="4">Belongs to the NARF family.</text>
</comment>
<evidence type="ECO:0000256" key="10">
    <source>
        <dbReference type="ARBA" id="ARBA00023004"/>
    </source>
</evidence>
<sequence length="793" mass="87695">MIELEINNIKVNAEDGMTILDAAKSVGIKIPTLCHMKDMLPTGACRMCVVEVEGAKGLTPSCAYPVANGMKVETNSNRVRRARKTIVELLIENHPQDCLVCVRNKNCELQDLAEQYSIREHRFIGESKCHAIDISSASMERDPAKCILCGRCVRTCNEVQKVGAIDFTHRGFQSNVTTPFNKGLNVSDCILCGQCILVCPTAALREKSSLKEVQNALSNKGKIPIVQIAPAVRASIGEEYNMPLGTNVTGQLVTALKRLGFDYVFDTNFAADLTIMEEASELINRVSNGGSLPMFTSCCPGWVKYIEQNRPQLLDHVSSCKSPHEMEGAVLKTYYAEKTGINPEDMFVVSIMPCTVKKFESDRPELSEQSLADVDAVLTTRELVRLFKISGIEFEDLPESSFDNPLGESTGAAAIFGTSGGVMEAALRTAYYKMTGNELENLELNDIRGTEGIKESTIEINGLEVKVAVVNGIGNVDPLLDQIEKGESNYHFIEVMACPGGCINGGGQPIHQKIEKIKKRVKVLYEIDQKMKHRRSHENESVQKIYDEYFEKPNSHKAHEILHTTCISCGHCVKVCALGAKQISSDNEKVFNNFIPNYNTIAIIAPSFAAAYPDTYSKIPTVLRSMGFSKVIETAFGADLVSDEYEKYIQDNPNKLIISSPCPAINNYIEKYFASLVDNLAEIVSPMVALGRYLKQKYGDESKVVFIGPCVAKKSEYLDEEVNDSIDAVLTFTELNLEIADNEIIIPSFEDSFFDPPYANLGKSYPLSAMSINDRVFTRLTPEKAVQLLNEVK</sequence>
<dbReference type="PROSITE" id="PS51085">
    <property type="entry name" value="2FE2S_FER_2"/>
    <property type="match status" value="1"/>
</dbReference>
<dbReference type="NCBIfam" id="TIGR02512">
    <property type="entry name" value="FeFe_hydrog_A"/>
    <property type="match status" value="1"/>
</dbReference>
<evidence type="ECO:0000256" key="2">
    <source>
        <dbReference type="ARBA" id="ARBA00004370"/>
    </source>
</evidence>
<keyword evidence="6" id="KW-0001">2Fe-2S</keyword>
<dbReference type="PROSITE" id="PS00198">
    <property type="entry name" value="4FE4S_FER_1"/>
    <property type="match status" value="1"/>
</dbReference>
<dbReference type="OrthoDB" id="10253113at2759"/>
<keyword evidence="9" id="KW-1278">Translocase</keyword>
<comment type="similarity">
    <text evidence="3">Belongs to the complex I 75 kDa subunit family.</text>
</comment>
<dbReference type="NCBIfam" id="NF040763">
    <property type="entry name" value="FeFe_hydrog_A6"/>
    <property type="match status" value="1"/>
</dbReference>
<dbReference type="InterPro" id="IPR019574">
    <property type="entry name" value="NADH_UbQ_OxRdtase_Gsu_4Fe4S-bd"/>
</dbReference>
<comment type="subcellular location">
    <subcellularLocation>
        <location evidence="2">Membrane</location>
    </subcellularLocation>
</comment>
<dbReference type="Pfam" id="PF12838">
    <property type="entry name" value="Fer4_7"/>
    <property type="match status" value="1"/>
</dbReference>
<gene>
    <name evidence="17" type="ORF">CTOB1V02_LOCUS10455</name>
</gene>
<keyword evidence="13" id="KW-0472">Membrane</keyword>
<keyword evidence="7" id="KW-0479">Metal-binding</keyword>
<dbReference type="SUPFAM" id="SSF53920">
    <property type="entry name" value="Fe-only hydrogenase"/>
    <property type="match status" value="2"/>
</dbReference>
<dbReference type="Gene3D" id="3.40.950.10">
    <property type="entry name" value="Fe-only Hydrogenase (Larger Subunit), Chain L, domain 3"/>
    <property type="match status" value="2"/>
</dbReference>
<evidence type="ECO:0000256" key="15">
    <source>
        <dbReference type="ARBA" id="ARBA00031750"/>
    </source>
</evidence>
<dbReference type="PROSITE" id="PS51379">
    <property type="entry name" value="4FE4S_FER_2"/>
    <property type="match status" value="3"/>
</dbReference>
<dbReference type="GO" id="GO:0051537">
    <property type="term" value="F:2 iron, 2 sulfur cluster binding"/>
    <property type="evidence" value="ECO:0007669"/>
    <property type="project" value="UniProtKB-KW"/>
</dbReference>
<evidence type="ECO:0000256" key="4">
    <source>
        <dbReference type="ARBA" id="ARBA00006596"/>
    </source>
</evidence>
<dbReference type="InterPro" id="IPR050340">
    <property type="entry name" value="Cytosolic_Fe-S_CAF"/>
</dbReference>
<dbReference type="PROSITE" id="PS51839">
    <property type="entry name" value="4FE4S_HC3"/>
    <property type="match status" value="1"/>
</dbReference>
<evidence type="ECO:0000256" key="14">
    <source>
        <dbReference type="ARBA" id="ARBA00025700"/>
    </source>
</evidence>
<dbReference type="Pfam" id="PF02256">
    <property type="entry name" value="Fe_hyd_SSU"/>
    <property type="match status" value="1"/>
</dbReference>
<keyword evidence="12" id="KW-0520">NAD</keyword>
<dbReference type="AlphaFoldDB" id="A0A7R8WIZ0"/>
<dbReference type="Pfam" id="PF13510">
    <property type="entry name" value="Fer2_4"/>
    <property type="match status" value="1"/>
</dbReference>
<comment type="cofactor">
    <cofactor evidence="1">
        <name>[4Fe-4S] cluster</name>
        <dbReference type="ChEBI" id="CHEBI:49883"/>
    </cofactor>
</comment>
<dbReference type="SMART" id="SM00902">
    <property type="entry name" value="Fe_hyd_SSU"/>
    <property type="match status" value="1"/>
</dbReference>
<evidence type="ECO:0000256" key="3">
    <source>
        <dbReference type="ARBA" id="ARBA00005404"/>
    </source>
</evidence>
<evidence type="ECO:0000256" key="7">
    <source>
        <dbReference type="ARBA" id="ARBA00022723"/>
    </source>
</evidence>
<dbReference type="FunFam" id="3.30.70.20:FF:000035">
    <property type="entry name" value="Iron hydrogenase 1"/>
    <property type="match status" value="1"/>
</dbReference>
<dbReference type="Gene3D" id="4.10.260.20">
    <property type="entry name" value="Iron hydrogenase, small subunit"/>
    <property type="match status" value="1"/>
</dbReference>
<evidence type="ECO:0000256" key="9">
    <source>
        <dbReference type="ARBA" id="ARBA00022967"/>
    </source>
</evidence>
<dbReference type="InterPro" id="IPR017900">
    <property type="entry name" value="4Fe4S_Fe_S_CS"/>
</dbReference>
<dbReference type="Gene3D" id="3.30.70.20">
    <property type="match status" value="1"/>
</dbReference>
<dbReference type="CDD" id="cd00207">
    <property type="entry name" value="fer2"/>
    <property type="match status" value="1"/>
</dbReference>
<reference evidence="17" key="1">
    <citation type="submission" date="2020-11" db="EMBL/GenBank/DDBJ databases">
        <authorList>
            <person name="Tran Van P."/>
        </authorList>
    </citation>
    <scope>NUCLEOTIDE SEQUENCE</scope>
</reference>
<dbReference type="GO" id="GO:0008901">
    <property type="term" value="F:ferredoxin hydrogenase activity"/>
    <property type="evidence" value="ECO:0007669"/>
    <property type="project" value="InterPro"/>
</dbReference>
<comment type="cofactor">
    <cofactor evidence="16">
        <name>[2Fe-2S] cluster</name>
        <dbReference type="ChEBI" id="CHEBI:190135"/>
    </cofactor>
</comment>
<keyword evidence="8" id="KW-0677">Repeat</keyword>
<dbReference type="SUPFAM" id="SSF54862">
    <property type="entry name" value="4Fe-4S ferredoxins"/>
    <property type="match status" value="1"/>
</dbReference>
<dbReference type="Pfam" id="PF10588">
    <property type="entry name" value="NADH-G_4Fe-4S_3"/>
    <property type="match status" value="1"/>
</dbReference>
<dbReference type="InterPro" id="IPR049830">
    <property type="entry name" value="HndD"/>
</dbReference>
<keyword evidence="10" id="KW-0408">Iron</keyword>
<dbReference type="SMART" id="SM00929">
    <property type="entry name" value="NADH-G_4Fe-4S_3"/>
    <property type="match status" value="1"/>
</dbReference>
<dbReference type="InterPro" id="IPR036991">
    <property type="entry name" value="Fe_hydrogenase_ssu_sf"/>
</dbReference>
<organism evidence="17">
    <name type="scientific">Cyprideis torosa</name>
    <dbReference type="NCBI Taxonomy" id="163714"/>
    <lineage>
        <taxon>Eukaryota</taxon>
        <taxon>Metazoa</taxon>
        <taxon>Ecdysozoa</taxon>
        <taxon>Arthropoda</taxon>
        <taxon>Crustacea</taxon>
        <taxon>Oligostraca</taxon>
        <taxon>Ostracoda</taxon>
        <taxon>Podocopa</taxon>
        <taxon>Podocopida</taxon>
        <taxon>Cytherocopina</taxon>
        <taxon>Cytheroidea</taxon>
        <taxon>Cytherideidae</taxon>
        <taxon>Cyprideis</taxon>
    </lineage>
</organism>
<dbReference type="InterPro" id="IPR013352">
    <property type="entry name" value="Fe_hydrogenase_subset"/>
</dbReference>
<evidence type="ECO:0000256" key="16">
    <source>
        <dbReference type="ARBA" id="ARBA00034078"/>
    </source>
</evidence>
<accession>A0A7R8WIZ0</accession>
<dbReference type="GO" id="GO:0005506">
    <property type="term" value="F:iron ion binding"/>
    <property type="evidence" value="ECO:0007669"/>
    <property type="project" value="InterPro"/>
</dbReference>
<dbReference type="EMBL" id="OB664890">
    <property type="protein sequence ID" value="CAD7232623.1"/>
    <property type="molecule type" value="Genomic_DNA"/>
</dbReference>
<evidence type="ECO:0000256" key="8">
    <source>
        <dbReference type="ARBA" id="ARBA00022737"/>
    </source>
</evidence>
<comment type="function">
    <text evidence="14">Component of the cytosolic iron-sulfur (Fe/S) protein assembly machinery. Required for maturation of extramitochondrial Fe/S proteins.</text>
</comment>
<dbReference type="FunFam" id="3.10.20.740:FF:000004">
    <property type="entry name" value="NADH-quinone oxidoreductase"/>
    <property type="match status" value="1"/>
</dbReference>
<dbReference type="InterPro" id="IPR009016">
    <property type="entry name" value="Fe_hydrogenase"/>
</dbReference>
<dbReference type="InterPro" id="IPR036010">
    <property type="entry name" value="2Fe-2S_ferredoxin-like_sf"/>
</dbReference>
<evidence type="ECO:0000256" key="1">
    <source>
        <dbReference type="ARBA" id="ARBA00001966"/>
    </source>
</evidence>
<dbReference type="Pfam" id="PF02906">
    <property type="entry name" value="Fe_hyd_lg_C"/>
    <property type="match status" value="2"/>
</dbReference>
<dbReference type="GO" id="GO:0016020">
    <property type="term" value="C:membrane"/>
    <property type="evidence" value="ECO:0007669"/>
    <property type="project" value="UniProtKB-SubCell"/>
</dbReference>